<evidence type="ECO:0000259" key="3">
    <source>
        <dbReference type="PROSITE" id="PS50887"/>
    </source>
</evidence>
<dbReference type="CDD" id="cd01949">
    <property type="entry name" value="GGDEF"/>
    <property type="match status" value="1"/>
</dbReference>
<keyword evidence="5" id="KW-1185">Reference proteome</keyword>
<dbReference type="InterPro" id="IPR000160">
    <property type="entry name" value="GGDEF_dom"/>
</dbReference>
<dbReference type="PANTHER" id="PTHR33121:SF70">
    <property type="entry name" value="SIGNALING PROTEIN YKOW"/>
    <property type="match status" value="1"/>
</dbReference>
<dbReference type="RefSeq" id="WP_155148032.1">
    <property type="nucleotide sequence ID" value="NZ_JACOPQ010000003.1"/>
</dbReference>
<accession>A0A8J6MC35</accession>
<dbReference type="SMART" id="SM00052">
    <property type="entry name" value="EAL"/>
    <property type="match status" value="1"/>
</dbReference>
<dbReference type="InterPro" id="IPR029787">
    <property type="entry name" value="Nucleotide_cyclase"/>
</dbReference>
<dbReference type="InterPro" id="IPR001633">
    <property type="entry name" value="EAL_dom"/>
</dbReference>
<dbReference type="PANTHER" id="PTHR33121">
    <property type="entry name" value="CYCLIC DI-GMP PHOSPHODIESTERASE PDEF"/>
    <property type="match status" value="1"/>
</dbReference>
<organism evidence="4 5">
    <name type="scientific">Lawsonibacter faecis</name>
    <dbReference type="NCBI Taxonomy" id="2763052"/>
    <lineage>
        <taxon>Bacteria</taxon>
        <taxon>Bacillati</taxon>
        <taxon>Bacillota</taxon>
        <taxon>Clostridia</taxon>
        <taxon>Eubacteriales</taxon>
        <taxon>Oscillospiraceae</taxon>
        <taxon>Lawsonibacter</taxon>
    </lineage>
</organism>
<evidence type="ECO:0000313" key="5">
    <source>
        <dbReference type="Proteomes" id="UP000607645"/>
    </source>
</evidence>
<evidence type="ECO:0000313" key="4">
    <source>
        <dbReference type="EMBL" id="MBC5736416.1"/>
    </source>
</evidence>
<dbReference type="GO" id="GO:0071111">
    <property type="term" value="F:cyclic-guanylate-specific phosphodiesterase activity"/>
    <property type="evidence" value="ECO:0007669"/>
    <property type="project" value="InterPro"/>
</dbReference>
<dbReference type="GO" id="GO:0016020">
    <property type="term" value="C:membrane"/>
    <property type="evidence" value="ECO:0007669"/>
    <property type="project" value="UniProtKB-SubCell"/>
</dbReference>
<comment type="caution">
    <text evidence="4">The sequence shown here is derived from an EMBL/GenBank/DDBJ whole genome shotgun (WGS) entry which is preliminary data.</text>
</comment>
<dbReference type="Gene3D" id="3.30.70.270">
    <property type="match status" value="1"/>
</dbReference>
<proteinExistence type="predicted"/>
<feature type="domain" description="EAL" evidence="2">
    <location>
        <begin position="346"/>
        <end position="600"/>
    </location>
</feature>
<feature type="transmembrane region" description="Helical" evidence="1">
    <location>
        <begin position="146"/>
        <end position="167"/>
    </location>
</feature>
<dbReference type="InterPro" id="IPR050706">
    <property type="entry name" value="Cyclic-di-GMP_PDE-like"/>
</dbReference>
<reference evidence="4" key="1">
    <citation type="submission" date="2020-08" db="EMBL/GenBank/DDBJ databases">
        <title>Genome public.</title>
        <authorList>
            <person name="Liu C."/>
            <person name="Sun Q."/>
        </authorList>
    </citation>
    <scope>NUCLEOTIDE SEQUENCE</scope>
    <source>
        <strain evidence="4">NSJ-52</strain>
    </source>
</reference>
<sequence>MRKKNEFFIYTCMWVIALAILMVLLMQNLGDARIVNYSGIVRGATQKLVKEEMSGQQDDALLLRLDQIIDNLRTGQGEFNLRRNGDKDYQSQLALLEQTWDEMKTEIHQVRRGETSPLRLYELSQRHFAQADEMVLLAEQGAERKLIRFIVFYGVVLLISVCVFTLLNRKNRRALENSIYTDNLTGILNRAGFEANAAPLLRQRPGGWYCLIELDIDDFKFLNSSYGYELGDKLLCALADALRERYHSNQLCARISADDFLILARQEPDLVDGLRSLLAKTLLQGPLLNVSEFVTFTVGAYAIPENAEVIQSVMDKANMAHKDAKLLGKSTTVWYNEKLLDKLNHENKLKNRLRRALDGGEFKMYLQPKFSLSDLSFHSAEALVRWDIPGHGIVAPDDFIPLFERNGSIAEVDFCMLDKACAFIRRHMDRYGGEFSIAVNLSRVTIYQQRFYPAVLEIVDRYRLPHRCIELEITESAFNETSDVLVKKLLQLQDAGFVVTMDDFGSGYSSLNLLDTLPIQVLKLDRGFLREYGVSDRVKNVLACVTELAHALNIRVVCEGIEQREHVAFLQEIGCDYGQGFFFSKPVPQEEFVRRYAAGKA</sequence>
<dbReference type="CDD" id="cd01948">
    <property type="entry name" value="EAL"/>
    <property type="match status" value="1"/>
</dbReference>
<dbReference type="Proteomes" id="UP000607645">
    <property type="component" value="Unassembled WGS sequence"/>
</dbReference>
<feature type="domain" description="GGDEF" evidence="3">
    <location>
        <begin position="207"/>
        <end position="337"/>
    </location>
</feature>
<keyword evidence="1" id="KW-0472">Membrane</keyword>
<name>A0A8J6MC35_9FIRM</name>
<dbReference type="AlphaFoldDB" id="A0A8J6MC35"/>
<keyword evidence="1" id="KW-1133">Transmembrane helix</keyword>
<evidence type="ECO:0000259" key="2">
    <source>
        <dbReference type="PROSITE" id="PS50883"/>
    </source>
</evidence>
<protein>
    <submittedName>
        <fullName evidence="4">EAL domain-containing protein</fullName>
    </submittedName>
</protein>
<dbReference type="Pfam" id="PF00563">
    <property type="entry name" value="EAL"/>
    <property type="match status" value="1"/>
</dbReference>
<evidence type="ECO:0000256" key="1">
    <source>
        <dbReference type="SAM" id="Phobius"/>
    </source>
</evidence>
<dbReference type="SUPFAM" id="SSF55073">
    <property type="entry name" value="Nucleotide cyclase"/>
    <property type="match status" value="1"/>
</dbReference>
<dbReference type="NCBIfam" id="TIGR00254">
    <property type="entry name" value="GGDEF"/>
    <property type="match status" value="1"/>
</dbReference>
<dbReference type="InterPro" id="IPR043128">
    <property type="entry name" value="Rev_trsase/Diguanyl_cyclase"/>
</dbReference>
<dbReference type="PROSITE" id="PS50887">
    <property type="entry name" value="GGDEF"/>
    <property type="match status" value="1"/>
</dbReference>
<keyword evidence="1" id="KW-0812">Transmembrane</keyword>
<dbReference type="EMBL" id="JACOPQ010000003">
    <property type="protein sequence ID" value="MBC5736416.1"/>
    <property type="molecule type" value="Genomic_DNA"/>
</dbReference>
<dbReference type="Pfam" id="PF00990">
    <property type="entry name" value="GGDEF"/>
    <property type="match status" value="1"/>
</dbReference>
<dbReference type="SMART" id="SM00267">
    <property type="entry name" value="GGDEF"/>
    <property type="match status" value="1"/>
</dbReference>
<dbReference type="InterPro" id="IPR035919">
    <property type="entry name" value="EAL_sf"/>
</dbReference>
<dbReference type="Gene3D" id="3.20.20.450">
    <property type="entry name" value="EAL domain"/>
    <property type="match status" value="1"/>
</dbReference>
<gene>
    <name evidence="4" type="ORF">H8S62_05280</name>
</gene>
<feature type="transmembrane region" description="Helical" evidence="1">
    <location>
        <begin position="7"/>
        <end position="26"/>
    </location>
</feature>
<dbReference type="PROSITE" id="PS50883">
    <property type="entry name" value="EAL"/>
    <property type="match status" value="1"/>
</dbReference>
<dbReference type="SUPFAM" id="SSF141868">
    <property type="entry name" value="EAL domain-like"/>
    <property type="match status" value="1"/>
</dbReference>